<dbReference type="GO" id="GO:0006629">
    <property type="term" value="P:lipid metabolic process"/>
    <property type="evidence" value="ECO:0007669"/>
    <property type="project" value="InterPro"/>
</dbReference>
<evidence type="ECO:0000313" key="4">
    <source>
        <dbReference type="Proteomes" id="UP000271162"/>
    </source>
</evidence>
<feature type="signal peptide" evidence="1">
    <location>
        <begin position="1"/>
        <end position="21"/>
    </location>
</feature>
<feature type="domain" description="Partial AB-hydrolase lipase" evidence="2">
    <location>
        <begin position="30"/>
        <end position="88"/>
    </location>
</feature>
<dbReference type="InterPro" id="IPR029058">
    <property type="entry name" value="AB_hydrolase_fold"/>
</dbReference>
<dbReference type="Gene3D" id="3.40.50.1820">
    <property type="entry name" value="alpha/beta hydrolase"/>
    <property type="match status" value="1"/>
</dbReference>
<dbReference type="WBParaSite" id="NBR_0002139401-mRNA-1">
    <property type="protein sequence ID" value="NBR_0002139401-mRNA-1"/>
    <property type="gene ID" value="NBR_0002139401"/>
</dbReference>
<dbReference type="EMBL" id="UYSL01026282">
    <property type="protein sequence ID" value="VDL85140.1"/>
    <property type="molecule type" value="Genomic_DNA"/>
</dbReference>
<sequence>MFAGGILSIAVVISCYPSVAIEPECYMTLPEVARYYGYSSEVHLVTTKDDYILELHRIPHGKDNADEERPVVFFQHGVFSDGFCWGANLPDQ</sequence>
<evidence type="ECO:0000313" key="5">
    <source>
        <dbReference type="WBParaSite" id="NBR_0002139401-mRNA-1"/>
    </source>
</evidence>
<organism evidence="5">
    <name type="scientific">Nippostrongylus brasiliensis</name>
    <name type="common">Rat hookworm</name>
    <dbReference type="NCBI Taxonomy" id="27835"/>
    <lineage>
        <taxon>Eukaryota</taxon>
        <taxon>Metazoa</taxon>
        <taxon>Ecdysozoa</taxon>
        <taxon>Nematoda</taxon>
        <taxon>Chromadorea</taxon>
        <taxon>Rhabditida</taxon>
        <taxon>Rhabditina</taxon>
        <taxon>Rhabditomorpha</taxon>
        <taxon>Strongyloidea</taxon>
        <taxon>Heligmosomidae</taxon>
        <taxon>Nippostrongylus</taxon>
    </lineage>
</organism>
<dbReference type="Proteomes" id="UP000271162">
    <property type="component" value="Unassembled WGS sequence"/>
</dbReference>
<evidence type="ECO:0000313" key="3">
    <source>
        <dbReference type="EMBL" id="VDL85140.1"/>
    </source>
</evidence>
<proteinExistence type="predicted"/>
<protein>
    <submittedName>
        <fullName evidence="5">Lipase (inferred by orthology to a zebrafish protein)</fullName>
    </submittedName>
</protein>
<dbReference type="InterPro" id="IPR006693">
    <property type="entry name" value="AB_hydrolase_lipase"/>
</dbReference>
<gene>
    <name evidence="3" type="ORF">NBR_LOCUS21394</name>
</gene>
<keyword evidence="1" id="KW-0732">Signal</keyword>
<feature type="chain" id="PRO_5043126062" evidence="1">
    <location>
        <begin position="22"/>
        <end position="92"/>
    </location>
</feature>
<evidence type="ECO:0000259" key="2">
    <source>
        <dbReference type="Pfam" id="PF04083"/>
    </source>
</evidence>
<keyword evidence="4" id="KW-1185">Reference proteome</keyword>
<evidence type="ECO:0000256" key="1">
    <source>
        <dbReference type="SAM" id="SignalP"/>
    </source>
</evidence>
<reference evidence="5" key="1">
    <citation type="submission" date="2017-02" db="UniProtKB">
        <authorList>
            <consortium name="WormBaseParasite"/>
        </authorList>
    </citation>
    <scope>IDENTIFICATION</scope>
</reference>
<dbReference type="PANTHER" id="PTHR11005">
    <property type="entry name" value="LYSOSOMAL ACID LIPASE-RELATED"/>
    <property type="match status" value="1"/>
</dbReference>
<accession>A0A0N4YVX2</accession>
<dbReference type="STRING" id="27835.A0A0N4YVX2"/>
<dbReference type="Pfam" id="PF04083">
    <property type="entry name" value="Abhydro_lipase"/>
    <property type="match status" value="1"/>
</dbReference>
<dbReference type="AlphaFoldDB" id="A0A0N4YVX2"/>
<dbReference type="SUPFAM" id="SSF53474">
    <property type="entry name" value="alpha/beta-Hydrolases"/>
    <property type="match status" value="1"/>
</dbReference>
<name>A0A0N4YVX2_NIPBR</name>
<reference evidence="3 4" key="2">
    <citation type="submission" date="2018-11" db="EMBL/GenBank/DDBJ databases">
        <authorList>
            <consortium name="Pathogen Informatics"/>
        </authorList>
    </citation>
    <scope>NUCLEOTIDE SEQUENCE [LARGE SCALE GENOMIC DNA]</scope>
</reference>